<accession>A0A7X6DMC4</accession>
<name>A0A7X6DMC4_9BACT</name>
<dbReference type="EMBL" id="VTOW01000001">
    <property type="protein sequence ID" value="NKE69558.1"/>
    <property type="molecule type" value="Genomic_DNA"/>
</dbReference>
<evidence type="ECO:0000256" key="4">
    <source>
        <dbReference type="PROSITE-ProRule" id="PRU00169"/>
    </source>
</evidence>
<evidence type="ECO:0000256" key="3">
    <source>
        <dbReference type="ARBA" id="ARBA00023163"/>
    </source>
</evidence>
<dbReference type="CDD" id="cd00156">
    <property type="entry name" value="REC"/>
    <property type="match status" value="1"/>
</dbReference>
<keyword evidence="2" id="KW-0238">DNA-binding</keyword>
<keyword evidence="8" id="KW-1185">Reference proteome</keyword>
<dbReference type="InterPro" id="IPR001789">
    <property type="entry name" value="Sig_transdc_resp-reg_receiver"/>
</dbReference>
<dbReference type="InterPro" id="IPR011006">
    <property type="entry name" value="CheY-like_superfamily"/>
</dbReference>
<evidence type="ECO:0000313" key="7">
    <source>
        <dbReference type="EMBL" id="NKE69558.1"/>
    </source>
</evidence>
<reference evidence="7 8" key="1">
    <citation type="journal article" date="2020" name="Nature">
        <title>Bacterial chemolithoautotrophy via manganese oxidation.</title>
        <authorList>
            <person name="Yu H."/>
            <person name="Leadbetter J.R."/>
        </authorList>
    </citation>
    <scope>NUCLEOTIDE SEQUENCE [LARGE SCALE GENOMIC DNA]</scope>
    <source>
        <strain evidence="7 8">Mn-1</strain>
    </source>
</reference>
<evidence type="ECO:0000259" key="6">
    <source>
        <dbReference type="PROSITE" id="PS50110"/>
    </source>
</evidence>
<evidence type="ECO:0000256" key="2">
    <source>
        <dbReference type="ARBA" id="ARBA00023125"/>
    </source>
</evidence>
<gene>
    <name evidence="7" type="ORF">MNODULE_02175</name>
</gene>
<feature type="modified residue" description="4-aspartylphosphate" evidence="4">
    <location>
        <position position="71"/>
    </location>
</feature>
<dbReference type="SMART" id="SM00342">
    <property type="entry name" value="HTH_ARAC"/>
    <property type="match status" value="1"/>
</dbReference>
<dbReference type="AlphaFoldDB" id="A0A7X6DMC4"/>
<dbReference type="GO" id="GO:0000160">
    <property type="term" value="P:phosphorelay signal transduction system"/>
    <property type="evidence" value="ECO:0007669"/>
    <property type="project" value="InterPro"/>
</dbReference>
<comment type="caution">
    <text evidence="7">The sequence shown here is derived from an EMBL/GenBank/DDBJ whole genome shotgun (WGS) entry which is preliminary data.</text>
</comment>
<keyword evidence="4" id="KW-0597">Phosphoprotein</keyword>
<keyword evidence="3" id="KW-0804">Transcription</keyword>
<dbReference type="InterPro" id="IPR020449">
    <property type="entry name" value="Tscrpt_reg_AraC-type_HTH"/>
</dbReference>
<dbReference type="InterPro" id="IPR018062">
    <property type="entry name" value="HTH_AraC-typ_CS"/>
</dbReference>
<dbReference type="GO" id="GO:0043565">
    <property type="term" value="F:sequence-specific DNA binding"/>
    <property type="evidence" value="ECO:0007669"/>
    <property type="project" value="InterPro"/>
</dbReference>
<dbReference type="PROSITE" id="PS00041">
    <property type="entry name" value="HTH_ARAC_FAMILY_1"/>
    <property type="match status" value="1"/>
</dbReference>
<dbReference type="Gene3D" id="1.10.10.60">
    <property type="entry name" value="Homeodomain-like"/>
    <property type="match status" value="2"/>
</dbReference>
<evidence type="ECO:0000256" key="1">
    <source>
        <dbReference type="ARBA" id="ARBA00023015"/>
    </source>
</evidence>
<dbReference type="Proteomes" id="UP000534783">
    <property type="component" value="Unassembled WGS sequence"/>
</dbReference>
<dbReference type="PANTHER" id="PTHR43280:SF2">
    <property type="entry name" value="HTH-TYPE TRANSCRIPTIONAL REGULATOR EXSA"/>
    <property type="match status" value="1"/>
</dbReference>
<feature type="domain" description="Response regulatory" evidence="6">
    <location>
        <begin position="22"/>
        <end position="136"/>
    </location>
</feature>
<dbReference type="RefSeq" id="WP_168057854.1">
    <property type="nucleotide sequence ID" value="NZ_VTOW01000001.1"/>
</dbReference>
<dbReference type="InterPro" id="IPR018060">
    <property type="entry name" value="HTH_AraC"/>
</dbReference>
<dbReference type="PANTHER" id="PTHR43280">
    <property type="entry name" value="ARAC-FAMILY TRANSCRIPTIONAL REGULATOR"/>
    <property type="match status" value="1"/>
</dbReference>
<organism evidence="7 8">
    <name type="scientific">Candidatus Manganitrophus noduliformans</name>
    <dbReference type="NCBI Taxonomy" id="2606439"/>
    <lineage>
        <taxon>Bacteria</taxon>
        <taxon>Pseudomonadati</taxon>
        <taxon>Nitrospirota</taxon>
        <taxon>Nitrospiria</taxon>
        <taxon>Candidatus Troglogloeales</taxon>
        <taxon>Candidatus Manganitrophaceae</taxon>
        <taxon>Candidatus Manganitrophus</taxon>
    </lineage>
</organism>
<evidence type="ECO:0000313" key="8">
    <source>
        <dbReference type="Proteomes" id="UP000534783"/>
    </source>
</evidence>
<dbReference type="Pfam" id="PF00072">
    <property type="entry name" value="Response_reg"/>
    <property type="match status" value="1"/>
</dbReference>
<evidence type="ECO:0000259" key="5">
    <source>
        <dbReference type="PROSITE" id="PS01124"/>
    </source>
</evidence>
<dbReference type="GO" id="GO:0003700">
    <property type="term" value="F:DNA-binding transcription factor activity"/>
    <property type="evidence" value="ECO:0007669"/>
    <property type="project" value="InterPro"/>
</dbReference>
<dbReference type="SUPFAM" id="SSF52172">
    <property type="entry name" value="CheY-like"/>
    <property type="match status" value="1"/>
</dbReference>
<dbReference type="Gene3D" id="3.40.50.2300">
    <property type="match status" value="1"/>
</dbReference>
<sequence length="263" mass="30368">MALTDLEAKEITTLGPDPHKKTILAVDDDASVLQSLEIILQDKYQLIKKEKADDALRIVQERRDLDLIILDYRLGETDGVTLYRRIRQIDRVVPILFTSAYGTKELLTQLLDVRANGFIDKPWNLDQLEQKIARLLSSDPFERVHRNLKIDFDHLSLKMRRAVQYIDRHYSSPELSLEEIGQAVSLHPKYLSASFKKECGVGFHDYLTAIRIDRAIQLLKDPHRTIKEISCEVGFSEQGYFSKVFLSKMGKSPSDYRTQFQSK</sequence>
<dbReference type="InterPro" id="IPR009057">
    <property type="entry name" value="Homeodomain-like_sf"/>
</dbReference>
<feature type="domain" description="HTH araC/xylS-type" evidence="5">
    <location>
        <begin position="160"/>
        <end position="259"/>
    </location>
</feature>
<dbReference type="PRINTS" id="PR00032">
    <property type="entry name" value="HTHARAC"/>
</dbReference>
<dbReference type="PROSITE" id="PS50110">
    <property type="entry name" value="RESPONSE_REGULATORY"/>
    <property type="match status" value="1"/>
</dbReference>
<dbReference type="SMART" id="SM00448">
    <property type="entry name" value="REC"/>
    <property type="match status" value="1"/>
</dbReference>
<protein>
    <submittedName>
        <fullName evidence="7">Response regulator transcription factor</fullName>
    </submittedName>
</protein>
<keyword evidence="1" id="KW-0805">Transcription regulation</keyword>
<dbReference type="SUPFAM" id="SSF46689">
    <property type="entry name" value="Homeodomain-like"/>
    <property type="match status" value="2"/>
</dbReference>
<dbReference type="Pfam" id="PF12833">
    <property type="entry name" value="HTH_18"/>
    <property type="match status" value="1"/>
</dbReference>
<proteinExistence type="predicted"/>
<dbReference type="PROSITE" id="PS01124">
    <property type="entry name" value="HTH_ARAC_FAMILY_2"/>
    <property type="match status" value="1"/>
</dbReference>